<accession>A0A8S9IB33</accession>
<protein>
    <submittedName>
        <fullName evidence="1">Uncharacterized protein</fullName>
    </submittedName>
</protein>
<comment type="caution">
    <text evidence="1">The sequence shown here is derived from an EMBL/GenBank/DDBJ whole genome shotgun (WGS) entry which is preliminary data.</text>
</comment>
<organism evidence="1 2">
    <name type="scientific">Brassica cretica</name>
    <name type="common">Mustard</name>
    <dbReference type="NCBI Taxonomy" id="69181"/>
    <lineage>
        <taxon>Eukaryota</taxon>
        <taxon>Viridiplantae</taxon>
        <taxon>Streptophyta</taxon>
        <taxon>Embryophyta</taxon>
        <taxon>Tracheophyta</taxon>
        <taxon>Spermatophyta</taxon>
        <taxon>Magnoliopsida</taxon>
        <taxon>eudicotyledons</taxon>
        <taxon>Gunneridae</taxon>
        <taxon>Pentapetalae</taxon>
        <taxon>rosids</taxon>
        <taxon>malvids</taxon>
        <taxon>Brassicales</taxon>
        <taxon>Brassicaceae</taxon>
        <taxon>Brassiceae</taxon>
        <taxon>Brassica</taxon>
    </lineage>
</organism>
<dbReference type="EMBL" id="QGKW02001911">
    <property type="protein sequence ID" value="KAF2566546.1"/>
    <property type="molecule type" value="Genomic_DNA"/>
</dbReference>
<reference evidence="1" key="1">
    <citation type="submission" date="2019-12" db="EMBL/GenBank/DDBJ databases">
        <title>Genome sequencing and annotation of Brassica cretica.</title>
        <authorList>
            <person name="Studholme D.J."/>
            <person name="Sarris P.F."/>
        </authorList>
    </citation>
    <scope>NUCLEOTIDE SEQUENCE</scope>
    <source>
        <strain evidence="1">PFS-001/15</strain>
        <tissue evidence="1">Leaf</tissue>
    </source>
</reference>
<dbReference type="AlphaFoldDB" id="A0A8S9IB33"/>
<name>A0A8S9IB33_BRACR</name>
<dbReference type="Proteomes" id="UP000712281">
    <property type="component" value="Unassembled WGS sequence"/>
</dbReference>
<sequence>MFFSCSFQRDNLVDGVEAKGSFLQSDDLVLVYDGPLERFLGGLLPSCEMDLDARLETRRDNLVDGVEAKGSFLQSDDLVLVYDGPLERFLGGLLPSCEMDLDARLETRVLIILNLSLNLDESCDDVANNRTDKHEF</sequence>
<gene>
    <name evidence="1" type="ORF">F2Q68_00028175</name>
</gene>
<proteinExistence type="predicted"/>
<evidence type="ECO:0000313" key="1">
    <source>
        <dbReference type="EMBL" id="KAF2566546.1"/>
    </source>
</evidence>
<evidence type="ECO:0000313" key="2">
    <source>
        <dbReference type="Proteomes" id="UP000712281"/>
    </source>
</evidence>